<reference evidence="1 2" key="1">
    <citation type="journal article" date="2015" name="Proc. Natl. Acad. Sci. U.S.A.">
        <title>The resurrection genome of Boea hygrometrica: A blueprint for survival of dehydration.</title>
        <authorList>
            <person name="Xiao L."/>
            <person name="Yang G."/>
            <person name="Zhang L."/>
            <person name="Yang X."/>
            <person name="Zhao S."/>
            <person name="Ji Z."/>
            <person name="Zhou Q."/>
            <person name="Hu M."/>
            <person name="Wang Y."/>
            <person name="Chen M."/>
            <person name="Xu Y."/>
            <person name="Jin H."/>
            <person name="Xiao X."/>
            <person name="Hu G."/>
            <person name="Bao F."/>
            <person name="Hu Y."/>
            <person name="Wan P."/>
            <person name="Li L."/>
            <person name="Deng X."/>
            <person name="Kuang T."/>
            <person name="Xiang C."/>
            <person name="Zhu J.K."/>
            <person name="Oliver M.J."/>
            <person name="He Y."/>
        </authorList>
    </citation>
    <scope>NUCLEOTIDE SEQUENCE [LARGE SCALE GENOMIC DNA]</scope>
    <source>
        <strain evidence="2">cv. XS01</strain>
    </source>
</reference>
<dbReference type="AlphaFoldDB" id="A0A2Z7BNW9"/>
<evidence type="ECO:0000313" key="2">
    <source>
        <dbReference type="Proteomes" id="UP000250235"/>
    </source>
</evidence>
<dbReference type="EMBL" id="KV005673">
    <property type="protein sequence ID" value="KZV33808.1"/>
    <property type="molecule type" value="Genomic_DNA"/>
</dbReference>
<organism evidence="1 2">
    <name type="scientific">Dorcoceras hygrometricum</name>
    <dbReference type="NCBI Taxonomy" id="472368"/>
    <lineage>
        <taxon>Eukaryota</taxon>
        <taxon>Viridiplantae</taxon>
        <taxon>Streptophyta</taxon>
        <taxon>Embryophyta</taxon>
        <taxon>Tracheophyta</taxon>
        <taxon>Spermatophyta</taxon>
        <taxon>Magnoliopsida</taxon>
        <taxon>eudicotyledons</taxon>
        <taxon>Gunneridae</taxon>
        <taxon>Pentapetalae</taxon>
        <taxon>asterids</taxon>
        <taxon>lamiids</taxon>
        <taxon>Lamiales</taxon>
        <taxon>Gesneriaceae</taxon>
        <taxon>Didymocarpoideae</taxon>
        <taxon>Trichosporeae</taxon>
        <taxon>Loxocarpinae</taxon>
        <taxon>Dorcoceras</taxon>
    </lineage>
</organism>
<dbReference type="Proteomes" id="UP000250235">
    <property type="component" value="Unassembled WGS sequence"/>
</dbReference>
<name>A0A2Z7BNW9_9LAMI</name>
<sequence length="158" mass="17504">MRGESVRANFDEENPYAQISSGLLVQADEGIPPPVVDLIGVIYRNLPRFLKTTTHATPAVACGKLLLLVSHYDARHTQALLSADVAVPTQTNPVDALTKPAGAQGKLSQLVTTCVIDAFSKRRRMQHQQLHVGNSYCWFLTMTQGTRKRYYQQLVTPI</sequence>
<proteinExistence type="predicted"/>
<evidence type="ECO:0000313" key="1">
    <source>
        <dbReference type="EMBL" id="KZV33808.1"/>
    </source>
</evidence>
<keyword evidence="2" id="KW-1185">Reference proteome</keyword>
<gene>
    <name evidence="1" type="ORF">F511_14396</name>
</gene>
<protein>
    <submittedName>
        <fullName evidence="1">Uncharacterized protein</fullName>
    </submittedName>
</protein>
<accession>A0A2Z7BNW9</accession>